<protein>
    <submittedName>
        <fullName evidence="2">Uncharacterized protein</fullName>
    </submittedName>
</protein>
<feature type="transmembrane region" description="Helical" evidence="1">
    <location>
        <begin position="1039"/>
        <end position="1065"/>
    </location>
</feature>
<feature type="transmembrane region" description="Helical" evidence="1">
    <location>
        <begin position="368"/>
        <end position="390"/>
    </location>
</feature>
<feature type="transmembrane region" description="Helical" evidence="1">
    <location>
        <begin position="1114"/>
        <end position="1136"/>
    </location>
</feature>
<evidence type="ECO:0000256" key="1">
    <source>
        <dbReference type="SAM" id="Phobius"/>
    </source>
</evidence>
<evidence type="ECO:0000313" key="2">
    <source>
        <dbReference type="EMBL" id="KAG5592931.1"/>
    </source>
</evidence>
<evidence type="ECO:0000313" key="3">
    <source>
        <dbReference type="Proteomes" id="UP000824120"/>
    </source>
</evidence>
<feature type="transmembrane region" description="Helical" evidence="1">
    <location>
        <begin position="978"/>
        <end position="998"/>
    </location>
</feature>
<feature type="transmembrane region" description="Helical" evidence="1">
    <location>
        <begin position="937"/>
        <end position="958"/>
    </location>
</feature>
<proteinExistence type="predicted"/>
<accession>A0A9J5XX69</accession>
<feature type="transmembrane region" description="Helical" evidence="1">
    <location>
        <begin position="160"/>
        <end position="179"/>
    </location>
</feature>
<feature type="transmembrane region" description="Helical" evidence="1">
    <location>
        <begin position="232"/>
        <end position="252"/>
    </location>
</feature>
<feature type="transmembrane region" description="Helical" evidence="1">
    <location>
        <begin position="410"/>
        <end position="429"/>
    </location>
</feature>
<dbReference type="EMBL" id="JACXVP010000008">
    <property type="protein sequence ID" value="KAG5592931.1"/>
    <property type="molecule type" value="Genomic_DNA"/>
</dbReference>
<feature type="transmembrane region" description="Helical" evidence="1">
    <location>
        <begin position="1156"/>
        <end position="1182"/>
    </location>
</feature>
<organism evidence="2 3">
    <name type="scientific">Solanum commersonii</name>
    <name type="common">Commerson's wild potato</name>
    <name type="synonym">Commerson's nightshade</name>
    <dbReference type="NCBI Taxonomy" id="4109"/>
    <lineage>
        <taxon>Eukaryota</taxon>
        <taxon>Viridiplantae</taxon>
        <taxon>Streptophyta</taxon>
        <taxon>Embryophyta</taxon>
        <taxon>Tracheophyta</taxon>
        <taxon>Spermatophyta</taxon>
        <taxon>Magnoliopsida</taxon>
        <taxon>eudicotyledons</taxon>
        <taxon>Gunneridae</taxon>
        <taxon>Pentapetalae</taxon>
        <taxon>asterids</taxon>
        <taxon>lamiids</taxon>
        <taxon>Solanales</taxon>
        <taxon>Solanaceae</taxon>
        <taxon>Solanoideae</taxon>
        <taxon>Solaneae</taxon>
        <taxon>Solanum</taxon>
    </lineage>
</organism>
<dbReference type="OrthoDB" id="1915303at2759"/>
<feature type="transmembrane region" description="Helical" evidence="1">
    <location>
        <begin position="1239"/>
        <end position="1270"/>
    </location>
</feature>
<dbReference type="PANTHER" id="PTHR35307:SF3">
    <property type="entry name" value="DUF4220 DOMAIN-CONTAINING PROTEIN"/>
    <property type="match status" value="1"/>
</dbReference>
<comment type="caution">
    <text evidence="2">The sequence shown here is derived from an EMBL/GenBank/DDBJ whole genome shotgun (WGS) entry which is preliminary data.</text>
</comment>
<sequence length="1653" mass="186364">MDFKQTTDGRMLDNPLNWPVRIIAANSMYKIGKVILLLLHSEGHNDLVDEKLFKRLSITIADILSACFTNLPRAITMACNSGAIEEREKSVHRAALLVGKTEEILKIIHHHELPNINADQSAYIDEWNLTRQPTNLVPVIPFDSCTIDGNLNDSEFSQPMPWIGVYVAAASAACALGMAMDAFHGLRHRKFWFPCNFFSLNATTLTLLAVATKLSVDLNTSMPRQQDQLTKLSSAALICTVIANFMPSLGLMENKELLMNIMALGIFVITAIVNIGIQLATGVIYVFFKEHIALMFLMLVLLLLLISSAVTIPTTKHYLDLKYKKKYKLANKECNIMDTCTTEKLKYELMKFWTMAYTSCPHFVGGRLVTCTASGVFCLMSTGIYADAMFRSFILHKSFNFCSGDSEYKWSTTLILVIHTVAIGVGAVAPASRWFRAINFDCPKKANNACKVKLFKVENYWIRILLQWKECPLDFRYCGRHGRKFAHKSKNKLLDLCILVQIMMVSLSKLVQLVSIFSVSQSLIYCRKAIKMLKCNSMVSSLDTGLRSQTSSKPDLSCYALHLEGEEALIDLMMHRNNDLVDHWIGIGKKKQPKHLLRLLEKLKSSPGFRGVHKFDSAHIPSLNSENPPNCWALPVVTLTSIAIALPNIDFHSIKELISCVHEGLMYIKVVEDNLDARKDLANIRRAAELVWLEVDLCYKWLDVDLRKTATERKNPKDMLEGLSEKAKQRFIKFRKKDSTVCPKESPSKWPINMLAANSMYRICQTLLVSSDSIEFENSKIMFDKLSTMITDITGACLTNLQRVMQCHDGTIKERSNGVCSAILLLGKAENILEILRSQPLPSSVPDQLSKIDHWCTLSKEEDYLSCSSSSTSNCTPTSQSSSDLYLTIGCTIDGNLDDSKYSEPMPWIGIYVAAASAACALAMAIDVLHGLRRRKLWFPCNFFSLNATTLTLLAVATKLSVDLNTSMPRRQDQLTKLSSAALICTVIANFLPSLGLMENTDLLMNIMALGIFVITAIVNIGIQLATGVIYVFSKEHIALMFLMLILLLLLISSALTIPTTKYYLDLKYKKRYKLANKECNISYTCKTQKLKDELMRLWTMAYTSSPHFVVGRLATCTASGGFCLLSTVIYAQAMLRSYFLHSSFSFCSGESEYKWSTTLILVTHTVAIGVGTIAPAFRWFIAINFQCPKKTNNACKLTLFKVENYWIHILLKWKECPLDFRICGRHGRKFAHKTKNKLLDFCIWMQILMVSLSKVVRVISTFSVSWLLISCQKATRMVKCKNVVWSHDIESQANLKPDLRHYVLHLEGEEVLIDLMMQSNCDVVDKWIGMGKKEQPKHLIRFLEKVKSSPGFRGVHEFDHAKIPSLDKEEPPNCWALPIVTLTSIAIALPDIDFHLIKELIRSVYEGLMYVKLVEENLDSRKDLVYIRKAAELVWVEVDLCYKWLDIDLRKAATEGQNPKGVLEGLSEKAKQRFVEFRKKDPNACLKDSPSNWPTNMLAANYITSACLTNLDRVISMQCHHGTIEERAAGVRSAILLLGKSESFLHILRSQTLPSSAPDQLGKIDHWRSHSKEVDYLSCSSSSPSNFSPTSQREEALIDLMMQSNSDLVDHWIGIGKKKQPKHLLRLLEKLKSSPGFRGVHEFDSAHIPSLN</sequence>
<feature type="transmembrane region" description="Helical" evidence="1">
    <location>
        <begin position="493"/>
        <end position="517"/>
    </location>
</feature>
<feature type="transmembrane region" description="Helical" evidence="1">
    <location>
        <begin position="264"/>
        <end position="288"/>
    </location>
</feature>
<name>A0A9J5XX69_SOLCO</name>
<feature type="transmembrane region" description="Helical" evidence="1">
    <location>
        <begin position="294"/>
        <end position="319"/>
    </location>
</feature>
<keyword evidence="1" id="KW-0472">Membrane</keyword>
<feature type="transmembrane region" description="Helical" evidence="1">
    <location>
        <begin position="906"/>
        <end position="925"/>
    </location>
</feature>
<keyword evidence="3" id="KW-1185">Reference proteome</keyword>
<feature type="transmembrane region" description="Helical" evidence="1">
    <location>
        <begin position="191"/>
        <end position="212"/>
    </location>
</feature>
<feature type="transmembrane region" description="Helical" evidence="1">
    <location>
        <begin position="1010"/>
        <end position="1033"/>
    </location>
</feature>
<dbReference type="PANTHER" id="PTHR35307">
    <property type="entry name" value="PROTEIN, PUTATIVE-RELATED"/>
    <property type="match status" value="1"/>
</dbReference>
<keyword evidence="1" id="KW-1133">Transmembrane helix</keyword>
<dbReference type="Proteomes" id="UP000824120">
    <property type="component" value="Chromosome 8"/>
</dbReference>
<reference evidence="2 3" key="1">
    <citation type="submission" date="2020-09" db="EMBL/GenBank/DDBJ databases">
        <title>De no assembly of potato wild relative species, Solanum commersonii.</title>
        <authorList>
            <person name="Cho K."/>
        </authorList>
    </citation>
    <scope>NUCLEOTIDE SEQUENCE [LARGE SCALE GENOMIC DNA]</scope>
    <source>
        <strain evidence="2">LZ3.2</strain>
        <tissue evidence="2">Leaf</tissue>
    </source>
</reference>
<gene>
    <name evidence="2" type="ORF">H5410_043445</name>
</gene>
<keyword evidence="1" id="KW-0812">Transmembrane</keyword>